<sequence>MQQLLRALRLWLSERDAVNELRNNLATKIEAASVDYRNTFPTSVAPKPEQWLPHSAAAIGRSLLRDSLAENQVPNECLSPEFSLQLNQLAWGDLMLVAACVLGKEDANRELIRIIDEKIKPALVRRWGRQSAEEITDALPQTLHLKDERGLNQGRPRLLAYGGRARLETWLKALAARQVIDRWRRLRETSEVELDKHSAEAENSNENQDDDLALIREVVPNAFCELMKQLPKASEQQYRFAFYRCVRRWDNTLIAAELNVSKPRVTELSQQVFRRLISIIRQMAPELAKLSDDPSRERRTLWEDAIGEWFGETAPTFSEYADRQFASKI</sequence>
<proteinExistence type="predicted"/>
<organism evidence="1 2">
    <name type="scientific">Anatilimnocola aggregata</name>
    <dbReference type="NCBI Taxonomy" id="2528021"/>
    <lineage>
        <taxon>Bacteria</taxon>
        <taxon>Pseudomonadati</taxon>
        <taxon>Planctomycetota</taxon>
        <taxon>Planctomycetia</taxon>
        <taxon>Pirellulales</taxon>
        <taxon>Pirellulaceae</taxon>
        <taxon>Anatilimnocola</taxon>
    </lineage>
</organism>
<dbReference type="AlphaFoldDB" id="A0A517YGT2"/>
<reference evidence="1 2" key="1">
    <citation type="submission" date="2019-02" db="EMBL/GenBank/DDBJ databases">
        <title>Deep-cultivation of Planctomycetes and their phenomic and genomic characterization uncovers novel biology.</title>
        <authorList>
            <person name="Wiegand S."/>
            <person name="Jogler M."/>
            <person name="Boedeker C."/>
            <person name="Pinto D."/>
            <person name="Vollmers J."/>
            <person name="Rivas-Marin E."/>
            <person name="Kohn T."/>
            <person name="Peeters S.H."/>
            <person name="Heuer A."/>
            <person name="Rast P."/>
            <person name="Oberbeckmann S."/>
            <person name="Bunk B."/>
            <person name="Jeske O."/>
            <person name="Meyerdierks A."/>
            <person name="Storesund J.E."/>
            <person name="Kallscheuer N."/>
            <person name="Luecker S."/>
            <person name="Lage O.M."/>
            <person name="Pohl T."/>
            <person name="Merkel B.J."/>
            <person name="Hornburger P."/>
            <person name="Mueller R.-W."/>
            <person name="Bruemmer F."/>
            <person name="Labrenz M."/>
            <person name="Spormann A.M."/>
            <person name="Op den Camp H."/>
            <person name="Overmann J."/>
            <person name="Amann R."/>
            <person name="Jetten M.S.M."/>
            <person name="Mascher T."/>
            <person name="Medema M.H."/>
            <person name="Devos D.P."/>
            <person name="Kaster A.-K."/>
            <person name="Ovreas L."/>
            <person name="Rohde M."/>
            <person name="Galperin M.Y."/>
            <person name="Jogler C."/>
        </authorList>
    </citation>
    <scope>NUCLEOTIDE SEQUENCE [LARGE SCALE GENOMIC DNA]</scope>
    <source>
        <strain evidence="1 2">ETA_A8</strain>
    </source>
</reference>
<evidence type="ECO:0000313" key="2">
    <source>
        <dbReference type="Proteomes" id="UP000315017"/>
    </source>
</evidence>
<keyword evidence="2" id="KW-1185">Reference proteome</keyword>
<gene>
    <name evidence="1" type="ORF">ETAA8_45500</name>
</gene>
<dbReference type="KEGG" id="aagg:ETAA8_45500"/>
<dbReference type="EMBL" id="CP036274">
    <property type="protein sequence ID" value="QDU29440.1"/>
    <property type="molecule type" value="Genomic_DNA"/>
</dbReference>
<dbReference type="RefSeq" id="WP_145093243.1">
    <property type="nucleotide sequence ID" value="NZ_CP036274.1"/>
</dbReference>
<accession>A0A517YGT2</accession>
<protein>
    <submittedName>
        <fullName evidence="1">Uncharacterized protein</fullName>
    </submittedName>
</protein>
<dbReference type="Gene3D" id="1.10.1740.10">
    <property type="match status" value="1"/>
</dbReference>
<dbReference type="Proteomes" id="UP000315017">
    <property type="component" value="Chromosome"/>
</dbReference>
<name>A0A517YGT2_9BACT</name>
<evidence type="ECO:0000313" key="1">
    <source>
        <dbReference type="EMBL" id="QDU29440.1"/>
    </source>
</evidence>